<sequence length="78" mass="7472">LAPAAIVVFVTGAGGVFAKVLTKSGIGKLIAGSLIDMGVPVIFLAFLVATVFKIAQGSGTVAALSAAGLVQASVQSGG</sequence>
<proteinExistence type="predicted"/>
<organism evidence="2 3">
    <name type="scientific">Actinotignum urinale</name>
    <dbReference type="NCBI Taxonomy" id="190146"/>
    <lineage>
        <taxon>Bacteria</taxon>
        <taxon>Bacillati</taxon>
        <taxon>Actinomycetota</taxon>
        <taxon>Actinomycetes</taxon>
        <taxon>Actinomycetales</taxon>
        <taxon>Actinomycetaceae</taxon>
        <taxon>Actinotignum</taxon>
    </lineage>
</organism>
<dbReference type="PANTHER" id="PTHR30354">
    <property type="entry name" value="GNT FAMILY GLUCONATE TRANSPORTER"/>
    <property type="match status" value="1"/>
</dbReference>
<reference evidence="2 3" key="1">
    <citation type="submission" date="2023-10" db="EMBL/GenBank/DDBJ databases">
        <title>Whole Genome based description of the genera Actinobaculum and Actinotignum reveals a complex phylogenetic relationship within the species included in the genus Actinotignum.</title>
        <authorList>
            <person name="Jensen C.S."/>
            <person name="Dargis R."/>
            <person name="Kemp M."/>
            <person name="Christensen J.J."/>
        </authorList>
    </citation>
    <scope>NUCLEOTIDE SEQUENCE [LARGE SCALE GENOMIC DNA]</scope>
    <source>
        <strain evidence="2 3">SLA_B974</strain>
    </source>
</reference>
<evidence type="ECO:0000313" key="2">
    <source>
        <dbReference type="EMBL" id="MDY5133887.1"/>
    </source>
</evidence>
<dbReference type="Proteomes" id="UP001275049">
    <property type="component" value="Unassembled WGS sequence"/>
</dbReference>
<keyword evidence="1" id="KW-0472">Membrane</keyword>
<accession>A0ABU5GB08</accession>
<keyword evidence="1" id="KW-0812">Transmembrane</keyword>
<name>A0ABU5GB08_9ACTO</name>
<feature type="non-terminal residue" evidence="2">
    <location>
        <position position="78"/>
    </location>
</feature>
<gene>
    <name evidence="2" type="ORF">R6G86_09165</name>
</gene>
<dbReference type="EMBL" id="JAWNGA010000071">
    <property type="protein sequence ID" value="MDY5133887.1"/>
    <property type="molecule type" value="Genomic_DNA"/>
</dbReference>
<dbReference type="PANTHER" id="PTHR30354:SF11">
    <property type="entry name" value="PERMEASE"/>
    <property type="match status" value="1"/>
</dbReference>
<keyword evidence="1" id="KW-1133">Transmembrane helix</keyword>
<protein>
    <submittedName>
        <fullName evidence="2">GntP family permease</fullName>
    </submittedName>
</protein>
<evidence type="ECO:0000256" key="1">
    <source>
        <dbReference type="SAM" id="Phobius"/>
    </source>
</evidence>
<dbReference type="InterPro" id="IPR003474">
    <property type="entry name" value="Glcn_transporter"/>
</dbReference>
<dbReference type="Pfam" id="PF02447">
    <property type="entry name" value="GntP_permease"/>
    <property type="match status" value="1"/>
</dbReference>
<evidence type="ECO:0000313" key="3">
    <source>
        <dbReference type="Proteomes" id="UP001275049"/>
    </source>
</evidence>
<comment type="caution">
    <text evidence="2">The sequence shown here is derived from an EMBL/GenBank/DDBJ whole genome shotgun (WGS) entry which is preliminary data.</text>
</comment>
<feature type="non-terminal residue" evidence="2">
    <location>
        <position position="1"/>
    </location>
</feature>
<feature type="transmembrane region" description="Helical" evidence="1">
    <location>
        <begin position="34"/>
        <end position="55"/>
    </location>
</feature>
<keyword evidence="3" id="KW-1185">Reference proteome</keyword>